<feature type="region of interest" description="Disordered" evidence="1">
    <location>
        <begin position="1"/>
        <end position="54"/>
    </location>
</feature>
<feature type="compositionally biased region" description="Basic and acidic residues" evidence="1">
    <location>
        <begin position="14"/>
        <end position="25"/>
    </location>
</feature>
<organism evidence="2 3">
    <name type="scientific">Cinara cedri</name>
    <dbReference type="NCBI Taxonomy" id="506608"/>
    <lineage>
        <taxon>Eukaryota</taxon>
        <taxon>Metazoa</taxon>
        <taxon>Ecdysozoa</taxon>
        <taxon>Arthropoda</taxon>
        <taxon>Hexapoda</taxon>
        <taxon>Insecta</taxon>
        <taxon>Pterygota</taxon>
        <taxon>Neoptera</taxon>
        <taxon>Paraneoptera</taxon>
        <taxon>Hemiptera</taxon>
        <taxon>Sternorrhyncha</taxon>
        <taxon>Aphidomorpha</taxon>
        <taxon>Aphidoidea</taxon>
        <taxon>Aphididae</taxon>
        <taxon>Lachninae</taxon>
        <taxon>Cinara</taxon>
    </lineage>
</organism>
<gene>
    <name evidence="2" type="ORF">CINCED_3A018916</name>
</gene>
<dbReference type="OrthoDB" id="6631107at2759"/>
<evidence type="ECO:0000256" key="1">
    <source>
        <dbReference type="SAM" id="MobiDB-lite"/>
    </source>
</evidence>
<evidence type="ECO:0000313" key="2">
    <source>
        <dbReference type="EMBL" id="VVC38300.1"/>
    </source>
</evidence>
<name>A0A5E4N7E2_9HEMI</name>
<dbReference type="Proteomes" id="UP000325440">
    <property type="component" value="Unassembled WGS sequence"/>
</dbReference>
<reference evidence="2 3" key="1">
    <citation type="submission" date="2019-08" db="EMBL/GenBank/DDBJ databases">
        <authorList>
            <person name="Alioto T."/>
            <person name="Alioto T."/>
            <person name="Gomez Garrido J."/>
        </authorList>
    </citation>
    <scope>NUCLEOTIDE SEQUENCE [LARGE SCALE GENOMIC DNA]</scope>
</reference>
<dbReference type="EMBL" id="CABPRJ010001468">
    <property type="protein sequence ID" value="VVC38300.1"/>
    <property type="molecule type" value="Genomic_DNA"/>
</dbReference>
<protein>
    <submittedName>
        <fullName evidence="2">Uncharacterized protein</fullName>
    </submittedName>
</protein>
<proteinExistence type="predicted"/>
<keyword evidence="3" id="KW-1185">Reference proteome</keyword>
<accession>A0A5E4N7E2</accession>
<dbReference type="AlphaFoldDB" id="A0A5E4N7E2"/>
<sequence length="187" mass="21494">MTPPTCLMGFASPSDRRFHQRRQAEPGKTVLTWSPLGSAESKKKRKKTNAKKSGGLDELIETNLTFEHRFHWSKNIEYRSPWVEDMSREILNHVNKPELFGAQRQEILEHDDKGVSGIEILEADSIHNDCTSETDDSITYAVASKFCDTLMKHCNKTTDETPKCQCSSDEHYKWTKLYEKLVNCGRL</sequence>
<evidence type="ECO:0000313" key="3">
    <source>
        <dbReference type="Proteomes" id="UP000325440"/>
    </source>
</evidence>